<sequence>MRLELTESSLGVHRRNREACWEHAGRSPEEDRKTQRKNVGDCRIGGSALRGGTADIDNCTTCTQIF</sequence>
<dbReference type="Proteomes" id="UP000287651">
    <property type="component" value="Unassembled WGS sequence"/>
</dbReference>
<reference evidence="1 2" key="1">
    <citation type="journal article" date="2014" name="Agronomy (Basel)">
        <title>A Draft Genome Sequence for Ensete ventricosum, the Drought-Tolerant Tree Against Hunger.</title>
        <authorList>
            <person name="Harrison J."/>
            <person name="Moore K.A."/>
            <person name="Paszkiewicz K."/>
            <person name="Jones T."/>
            <person name="Grant M."/>
            <person name="Ambacheew D."/>
            <person name="Muzemil S."/>
            <person name="Studholme D.J."/>
        </authorList>
    </citation>
    <scope>NUCLEOTIDE SEQUENCE [LARGE SCALE GENOMIC DNA]</scope>
</reference>
<gene>
    <name evidence="1" type="ORF">B296_00030148</name>
</gene>
<dbReference type="AlphaFoldDB" id="A0A426YMT5"/>
<name>A0A426YMT5_ENSVE</name>
<dbReference type="EMBL" id="AMZH03011343">
    <property type="protein sequence ID" value="RRT53044.1"/>
    <property type="molecule type" value="Genomic_DNA"/>
</dbReference>
<comment type="caution">
    <text evidence="1">The sequence shown here is derived from an EMBL/GenBank/DDBJ whole genome shotgun (WGS) entry which is preliminary data.</text>
</comment>
<accession>A0A426YMT5</accession>
<protein>
    <submittedName>
        <fullName evidence="1">Uncharacterized protein</fullName>
    </submittedName>
</protein>
<evidence type="ECO:0000313" key="1">
    <source>
        <dbReference type="EMBL" id="RRT53044.1"/>
    </source>
</evidence>
<evidence type="ECO:0000313" key="2">
    <source>
        <dbReference type="Proteomes" id="UP000287651"/>
    </source>
</evidence>
<proteinExistence type="predicted"/>
<organism evidence="1 2">
    <name type="scientific">Ensete ventricosum</name>
    <name type="common">Abyssinian banana</name>
    <name type="synonym">Musa ensete</name>
    <dbReference type="NCBI Taxonomy" id="4639"/>
    <lineage>
        <taxon>Eukaryota</taxon>
        <taxon>Viridiplantae</taxon>
        <taxon>Streptophyta</taxon>
        <taxon>Embryophyta</taxon>
        <taxon>Tracheophyta</taxon>
        <taxon>Spermatophyta</taxon>
        <taxon>Magnoliopsida</taxon>
        <taxon>Liliopsida</taxon>
        <taxon>Zingiberales</taxon>
        <taxon>Musaceae</taxon>
        <taxon>Ensete</taxon>
    </lineage>
</organism>